<keyword evidence="2" id="KW-0328">Glycosyltransferase</keyword>
<keyword evidence="3" id="KW-0808">Transferase</keyword>
<dbReference type="CDD" id="cd06442">
    <property type="entry name" value="DPM1_like"/>
    <property type="match status" value="1"/>
</dbReference>
<dbReference type="InterPro" id="IPR001173">
    <property type="entry name" value="Glyco_trans_2-like"/>
</dbReference>
<dbReference type="GO" id="GO:0004582">
    <property type="term" value="F:dolichyl-phosphate beta-D-mannosyltransferase activity"/>
    <property type="evidence" value="ECO:0007669"/>
    <property type="project" value="InterPro"/>
</dbReference>
<evidence type="ECO:0000256" key="3">
    <source>
        <dbReference type="ARBA" id="ARBA00022679"/>
    </source>
</evidence>
<dbReference type="SUPFAM" id="SSF53448">
    <property type="entry name" value="Nucleotide-diphospho-sugar transferases"/>
    <property type="match status" value="1"/>
</dbReference>
<reference evidence="5" key="1">
    <citation type="submission" date="2020-05" db="EMBL/GenBank/DDBJ databases">
        <authorList>
            <person name="Chiriac C."/>
            <person name="Salcher M."/>
            <person name="Ghai R."/>
            <person name="Kavagutti S V."/>
        </authorList>
    </citation>
    <scope>NUCLEOTIDE SEQUENCE</scope>
</reference>
<accession>A0A6J6TBC5</accession>
<evidence type="ECO:0000256" key="2">
    <source>
        <dbReference type="ARBA" id="ARBA00022676"/>
    </source>
</evidence>
<evidence type="ECO:0000256" key="1">
    <source>
        <dbReference type="ARBA" id="ARBA00006739"/>
    </source>
</evidence>
<organism evidence="5">
    <name type="scientific">freshwater metagenome</name>
    <dbReference type="NCBI Taxonomy" id="449393"/>
    <lineage>
        <taxon>unclassified sequences</taxon>
        <taxon>metagenomes</taxon>
        <taxon>ecological metagenomes</taxon>
    </lineage>
</organism>
<dbReference type="GO" id="GO:0009247">
    <property type="term" value="P:glycolipid biosynthetic process"/>
    <property type="evidence" value="ECO:0007669"/>
    <property type="project" value="TreeGrafter"/>
</dbReference>
<dbReference type="Gene3D" id="3.90.550.10">
    <property type="entry name" value="Spore Coat Polysaccharide Biosynthesis Protein SpsA, Chain A"/>
    <property type="match status" value="1"/>
</dbReference>
<feature type="domain" description="Glycosyltransferase 2-like" evidence="4">
    <location>
        <begin position="7"/>
        <end position="173"/>
    </location>
</feature>
<dbReference type="PANTHER" id="PTHR43398">
    <property type="entry name" value="DOLICHOL-PHOSPHATE MANNOSYLTRANSFERASE SUBUNIT 1"/>
    <property type="match status" value="1"/>
</dbReference>
<proteinExistence type="inferred from homology"/>
<dbReference type="AlphaFoldDB" id="A0A6J6TBC5"/>
<evidence type="ECO:0000313" key="5">
    <source>
        <dbReference type="EMBL" id="CAB4744446.1"/>
    </source>
</evidence>
<dbReference type="InterPro" id="IPR039528">
    <property type="entry name" value="DPM1-like"/>
</dbReference>
<name>A0A6J6TBC5_9ZZZZ</name>
<gene>
    <name evidence="5" type="ORF">UFOPK2844_00025</name>
</gene>
<comment type="similarity">
    <text evidence="1">Belongs to the glycosyltransferase 2 family.</text>
</comment>
<protein>
    <submittedName>
        <fullName evidence="5">Unannotated protein</fullName>
    </submittedName>
</protein>
<sequence length="246" mass="27947">MSTKVLVMVPTYNERENIAEQLLEIDKVRKTLVNSFEMTVLNIDDNSPDLTAIIAMDLKLENFSQIVNRGKNGLGPAYISGFKWGLERGFDYFVEIDADGSHLASQLPELLTSSAHSDLVIGTRWMAGGKIDNWPWYRKIISKFGTTYASLLLRLPYRDLTSGYRVLGRDFLQSLDLDSISTKGYGFQIEIAFQAHVNGFRISQVPITFIERTAGKSKMSSEIAFEAFKYVTKLGFRRLVNRIIRR</sequence>
<dbReference type="EMBL" id="CAEZZG010000001">
    <property type="protein sequence ID" value="CAB4744446.1"/>
    <property type="molecule type" value="Genomic_DNA"/>
</dbReference>
<dbReference type="GO" id="GO:0016020">
    <property type="term" value="C:membrane"/>
    <property type="evidence" value="ECO:0007669"/>
    <property type="project" value="GOC"/>
</dbReference>
<dbReference type="PANTHER" id="PTHR43398:SF1">
    <property type="entry name" value="DOLICHOL-PHOSPHATE MANNOSYLTRANSFERASE SUBUNIT 1"/>
    <property type="match status" value="1"/>
</dbReference>
<dbReference type="Pfam" id="PF00535">
    <property type="entry name" value="Glycos_transf_2"/>
    <property type="match status" value="1"/>
</dbReference>
<dbReference type="InterPro" id="IPR029044">
    <property type="entry name" value="Nucleotide-diphossugar_trans"/>
</dbReference>
<dbReference type="FunFam" id="3.90.550.10:FF:000122">
    <property type="entry name" value="Dolichol-phosphate mannosyltransferase subunit 1"/>
    <property type="match status" value="1"/>
</dbReference>
<evidence type="ECO:0000259" key="4">
    <source>
        <dbReference type="Pfam" id="PF00535"/>
    </source>
</evidence>